<reference evidence="1 2" key="1">
    <citation type="submission" date="2018-08" db="EMBL/GenBank/DDBJ databases">
        <title>Genomic Encyclopedia of Archaeal and Bacterial Type Strains, Phase II (KMG-II): from individual species to whole genera.</title>
        <authorList>
            <person name="Goeker M."/>
        </authorList>
    </citation>
    <scope>NUCLEOTIDE SEQUENCE [LARGE SCALE GENOMIC DNA]</scope>
    <source>
        <strain evidence="1 2">DSM 5002</strain>
    </source>
</reference>
<proteinExistence type="predicted"/>
<dbReference type="Pfam" id="PF10025">
    <property type="entry name" value="DUF2267"/>
    <property type="match status" value="1"/>
</dbReference>
<keyword evidence="2" id="KW-1185">Reference proteome</keyword>
<sequence length="151" mass="17652">MTQSGLETFERTLHETNIWMKELGELTLTRDRQRVYRLLKGVLHALRDRLTVEEAVQLGAQFPALVRGFYYEGWRPSDVPLRIRSKEEFLDKVRDNLRDIVDDPQTPVEVEHATRAVFQVLSRHVSPGEIDDVRNMLPFEIRELWPEPAAS</sequence>
<protein>
    <submittedName>
        <fullName evidence="1">Uncharacterized protein (DUF2267 family)</fullName>
    </submittedName>
</protein>
<comment type="caution">
    <text evidence="1">The sequence shown here is derived from an EMBL/GenBank/DDBJ whole genome shotgun (WGS) entry which is preliminary data.</text>
</comment>
<dbReference type="Proteomes" id="UP000266273">
    <property type="component" value="Unassembled WGS sequence"/>
</dbReference>
<gene>
    <name evidence="1" type="ORF">BXY53_1499</name>
</gene>
<dbReference type="Gene3D" id="1.10.490.110">
    <property type="entry name" value="Uncharacterized conserved protein DUF2267"/>
    <property type="match status" value="1"/>
</dbReference>
<organism evidence="1 2">
    <name type="scientific">Dichotomicrobium thermohalophilum</name>
    <dbReference type="NCBI Taxonomy" id="933063"/>
    <lineage>
        <taxon>Bacteria</taxon>
        <taxon>Pseudomonadati</taxon>
        <taxon>Pseudomonadota</taxon>
        <taxon>Alphaproteobacteria</taxon>
        <taxon>Hyphomicrobiales</taxon>
        <taxon>Hyphomicrobiaceae</taxon>
        <taxon>Dichotomicrobium</taxon>
    </lineage>
</organism>
<dbReference type="InterPro" id="IPR038282">
    <property type="entry name" value="DUF2267_sf"/>
</dbReference>
<dbReference type="InterPro" id="IPR018727">
    <property type="entry name" value="DUF2267"/>
</dbReference>
<dbReference type="AlphaFoldDB" id="A0A397Q610"/>
<dbReference type="EMBL" id="QXDF01000001">
    <property type="protein sequence ID" value="RIA56393.1"/>
    <property type="molecule type" value="Genomic_DNA"/>
</dbReference>
<name>A0A397Q610_9HYPH</name>
<dbReference type="RefSeq" id="WP_119061189.1">
    <property type="nucleotide sequence ID" value="NZ_QXDF01000001.1"/>
</dbReference>
<evidence type="ECO:0000313" key="1">
    <source>
        <dbReference type="EMBL" id="RIA56393.1"/>
    </source>
</evidence>
<dbReference type="OrthoDB" id="20942at2"/>
<accession>A0A397Q610</accession>
<evidence type="ECO:0000313" key="2">
    <source>
        <dbReference type="Proteomes" id="UP000266273"/>
    </source>
</evidence>